<keyword evidence="1" id="KW-0433">Leucine-rich repeat</keyword>
<reference evidence="4 5" key="1">
    <citation type="submission" date="2016-10" db="EMBL/GenBank/DDBJ databases">
        <title>Comparative genome analysis of multiple Pseudomonas spp. focuses on biocontrol and plant growth promoting traits.</title>
        <authorList>
            <person name="Tao X.-Y."/>
            <person name="Taylor C.G."/>
        </authorList>
    </citation>
    <scope>NUCLEOTIDE SEQUENCE [LARGE SCALE GENOMIC DNA]</scope>
    <source>
        <strain evidence="4 5">37A10</strain>
    </source>
</reference>
<dbReference type="InterPro" id="IPR032675">
    <property type="entry name" value="LRR_dom_sf"/>
</dbReference>
<gene>
    <name evidence="4" type="ORF">BK666_25210</name>
</gene>
<evidence type="ECO:0000313" key="4">
    <source>
        <dbReference type="EMBL" id="RON41248.1"/>
    </source>
</evidence>
<dbReference type="Gene3D" id="3.80.10.10">
    <property type="entry name" value="Ribonuclease Inhibitor"/>
    <property type="match status" value="2"/>
</dbReference>
<organism evidence="4 5">
    <name type="scientific">Pseudomonas frederiksbergensis</name>
    <dbReference type="NCBI Taxonomy" id="104087"/>
    <lineage>
        <taxon>Bacteria</taxon>
        <taxon>Pseudomonadati</taxon>
        <taxon>Pseudomonadota</taxon>
        <taxon>Gammaproteobacteria</taxon>
        <taxon>Pseudomonadales</taxon>
        <taxon>Pseudomonadaceae</taxon>
        <taxon>Pseudomonas</taxon>
    </lineage>
</organism>
<dbReference type="Proteomes" id="UP000285349">
    <property type="component" value="Unassembled WGS sequence"/>
</dbReference>
<dbReference type="InterPro" id="IPR003591">
    <property type="entry name" value="Leu-rich_rpt_typical-subtyp"/>
</dbReference>
<feature type="domain" description="Dermonecrotic toxin N-terminal" evidence="3">
    <location>
        <begin position="74"/>
        <end position="339"/>
    </location>
</feature>
<evidence type="ECO:0000313" key="5">
    <source>
        <dbReference type="Proteomes" id="UP000285349"/>
    </source>
</evidence>
<name>A0A423JU82_9PSED</name>
<dbReference type="GO" id="GO:0005737">
    <property type="term" value="C:cytoplasm"/>
    <property type="evidence" value="ECO:0007669"/>
    <property type="project" value="TreeGrafter"/>
</dbReference>
<accession>A0A423JU82</accession>
<dbReference type="Pfam" id="PF20178">
    <property type="entry name" value="ToxA_N"/>
    <property type="match status" value="1"/>
</dbReference>
<proteinExistence type="predicted"/>
<evidence type="ECO:0000256" key="2">
    <source>
        <dbReference type="ARBA" id="ARBA00022737"/>
    </source>
</evidence>
<comment type="caution">
    <text evidence="4">The sequence shown here is derived from an EMBL/GenBank/DDBJ whole genome shotgun (WGS) entry which is preliminary data.</text>
</comment>
<evidence type="ECO:0000259" key="3">
    <source>
        <dbReference type="Pfam" id="PF20178"/>
    </source>
</evidence>
<evidence type="ECO:0000256" key="1">
    <source>
        <dbReference type="ARBA" id="ARBA00022614"/>
    </source>
</evidence>
<sequence length="1670" mass="187914">MPFWPRHPDTHYAHLATALPTWLIKASATRRATLTDARPELISQLHSASPAQHRVLKRLNASYWNAQNRIDQHLEQLQDARTFGEPLLRAALKQQYGLDLDVNTTWLRLYIPATTPWFPIKSGGTRTWTVSLLDAALHNFEPAEAEDDAYEADSTYITQPSATGHFDVLRHIKNRLGIGAFARLCRELDIGKQYQAFLEENLGVSTPLVAAVLPPQIKDSHQAALRMALELALIADEPLSNGTYRSMRGLVDGLQGMLLDGKPLLCHDLTLMSARLTGIVLFAPDLEQHRDTVPVIAYIPDDPEHPLKQYPSSARFMIELSQRLRSKNYQQFFSRFVAHEDRGYFFADLNNRLTQTTWHQRSQGDPLPSWRETPAAHANLQFAATPIRGDLWTHLHQRKLDKILNDARTIAVSTANADRKARWERWDSFTGIASALLQVAAFVALPFVPFLGELMLAYTAYQLLDETFEGIVDWAEGLTRQALAHTLGVMESLVQLGIFAAGGNIVTTEFRQVLPREWIDFIDRFTPVKTTEGQTRYWNGDLEPYEHTASPPKVIPDDLGLRRHDDKTILLLEGKPYSVSKAATQEPFVIEHPTRPDAYKPRLKHNGNGSWQAEHEQPLTWDREKVLLRFGHLADALSMDDLETVLSISGYHENALRRMLVDNEPLPSLLADTLKRFKIDRDLHTFIERLGSEQPATWLTADPATQLQLLTEQLRWPSDKALRLIDDQGEVTWQSSTGERPYDIAANTGDVLKAALGHLDEAEIKALFDESFGAPSLALEVRTKQLRARILRVVQTQRSTLFEARYRAQELDVEPLARQLMDAVPGLPSGSAQELLLSASTIELQQLEQGTLAPRLKELARWTQQQIRAVRARESLELESVDNPDAERLALHSLPRLPGWSANVRIEVNRFSFEGANIDSIGQPNAAMRKVLVQTEDGHYQPYNEIGEALASTDDFYNSLLRALPDTVRRKINLNIGQGQALKHAVGQHALPLEELQSVLSSQPLLKPSYDPHLMRLPGGVDGYRQYHPGRGSLNDRILDLFPSFTEQQVADYARILQEHPAGARIELSRMYEEFRQLAEDLRIWTNTAATEHPITGAALTPEQMFADAQNRHRLSGELHRCWRRQTALNDPDAQGGDPDYLFSFTRPIIGELPTFQADFSHVSFVVLEGNEMTLGARAFLNRFTGIRRLAVRNIPLDSLPEVVATRPTMIQLILSNCRLSLSAEDQAVIASMTQLRTLDLCRNPLLTSVSLEAMPALEYLDLSHCSLTHTPAGLGTRTHLRNAILSDNLISHLPVELFDLPPIRVNGFDFSDNPLSDTTRNQIKASYQHSQQDFSVDAPQADLERAAHLYPRFGREEASQFVYRLPGTLEAGRIELTRLENEYSTMVSTLAAWTSDVPARHPVTEQPFTPQQLLIEHSIRDALKHRIEQAWRKEIEADVFDEPIDPTETSYELVLDMIIIGDLPTLDADFSHVSHLFLSSDAGWTTVNNGFLRCFPRLKALTVHDYRMSAIPDAVFNMGALRSLVVTDSHLTLTPNTVAALAGMDHLYILDLSDNPLYLAPDVSQMANLSTLILHDTLITELPNGMLQLQNLENANLSHNEILELPADLLELPVNIAEGIDLRANPFSERSLQLLYAYFQNTGIDFGVEEIIDNAEMEVSHSEDSAMED</sequence>
<dbReference type="EMBL" id="MOBQ01000034">
    <property type="protein sequence ID" value="RON41248.1"/>
    <property type="molecule type" value="Genomic_DNA"/>
</dbReference>
<dbReference type="InterPro" id="IPR046673">
    <property type="entry name" value="ToxA_N"/>
</dbReference>
<dbReference type="PANTHER" id="PTHR48051">
    <property type="match status" value="1"/>
</dbReference>
<dbReference type="InterPro" id="IPR050216">
    <property type="entry name" value="LRR_domain-containing"/>
</dbReference>
<dbReference type="SUPFAM" id="SSF52058">
    <property type="entry name" value="L domain-like"/>
    <property type="match status" value="2"/>
</dbReference>
<dbReference type="SMART" id="SM00369">
    <property type="entry name" value="LRR_TYP"/>
    <property type="match status" value="4"/>
</dbReference>
<keyword evidence="2" id="KW-0677">Repeat</keyword>
<dbReference type="InterPro" id="IPR001611">
    <property type="entry name" value="Leu-rich_rpt"/>
</dbReference>
<dbReference type="PANTHER" id="PTHR48051:SF1">
    <property type="entry name" value="RAS SUPPRESSOR PROTEIN 1"/>
    <property type="match status" value="1"/>
</dbReference>
<protein>
    <recommendedName>
        <fullName evidence="3">Dermonecrotic toxin N-terminal domain-containing protein</fullName>
    </recommendedName>
</protein>
<dbReference type="PROSITE" id="PS51450">
    <property type="entry name" value="LRR"/>
    <property type="match status" value="1"/>
</dbReference>